<sequence>MRTNDLVSLYVRACLVSFFASCSKDTKQALSFVETNGGKSRPVLIRRVSGQTVEAFKITSQYEKKSAYIKQQYYPIQDWQSAGLKKPSWIDLGNIYRFPKAGLNFKEIGHLSKLDQNKISDFTLDIKSKRRGKGQKIIQQRSSKRKHKESKAELTQRIQKQLKDFAKHNPEIKPKNNPENKNDRPSY</sequence>
<dbReference type="AlphaFoldDB" id="B3Y975"/>
<dbReference type="SUPFAM" id="SSF50118">
    <property type="entry name" value="Cell growth inhibitor/plasmid maintenance toxic component"/>
    <property type="match status" value="1"/>
</dbReference>
<organism evidence="2">
    <name type="scientific">Lactiplantibacillus plantarum</name>
    <name type="common">Lactobacillus plantarum</name>
    <dbReference type="NCBI Taxonomy" id="1590"/>
    <lineage>
        <taxon>Bacteria</taxon>
        <taxon>Bacillati</taxon>
        <taxon>Bacillota</taxon>
        <taxon>Bacilli</taxon>
        <taxon>Lactobacillales</taxon>
        <taxon>Lactobacillaceae</taxon>
        <taxon>Lactiplantibacillus</taxon>
    </lineage>
</organism>
<dbReference type="EMBL" id="AB450918">
    <property type="protein sequence ID" value="BAG67036.1"/>
    <property type="molecule type" value="Genomic_DNA"/>
</dbReference>
<evidence type="ECO:0000256" key="1">
    <source>
        <dbReference type="SAM" id="MobiDB-lite"/>
    </source>
</evidence>
<name>B3Y975_LACPN</name>
<reference evidence="2" key="2">
    <citation type="submission" date="2008-08" db="EMBL/GenBank/DDBJ databases">
        <title>Characterization of a plasmid DNA pLTK13, which carries starch-hydrolyzing gene, isolated from plant originated Lactobacillus plantarum L137.</title>
        <authorList>
            <person name="Kim J.H."/>
            <person name="Yamashita M."/>
        </authorList>
    </citation>
    <scope>NUCLEOTIDE SEQUENCE</scope>
    <source>
        <strain evidence="2">L137</strain>
        <plasmid evidence="2">pLTK13</plasmid>
    </source>
</reference>
<dbReference type="InterPro" id="IPR011067">
    <property type="entry name" value="Plasmid_toxin/cell-grow_inhib"/>
</dbReference>
<accession>B3Y975</accession>
<dbReference type="RefSeq" id="WP_003646132.1">
    <property type="nucleotide sequence ID" value="NC_011101.1"/>
</dbReference>
<dbReference type="Gene3D" id="2.30.30.110">
    <property type="match status" value="1"/>
</dbReference>
<feature type="compositionally biased region" description="Basic and acidic residues" evidence="1">
    <location>
        <begin position="161"/>
        <end position="187"/>
    </location>
</feature>
<geneLocation type="plasmid" evidence="2">
    <name>pLTK13</name>
</geneLocation>
<feature type="region of interest" description="Disordered" evidence="1">
    <location>
        <begin position="131"/>
        <end position="187"/>
    </location>
</feature>
<evidence type="ECO:0000313" key="2">
    <source>
        <dbReference type="EMBL" id="BAG67036.1"/>
    </source>
</evidence>
<reference evidence="2" key="1">
    <citation type="submission" date="2008-07" db="EMBL/GenBank/DDBJ databases">
        <authorList>
            <person name="Kim J."/>
            <person name="Yamashita M."/>
        </authorList>
    </citation>
    <scope>NUCLEOTIDE SEQUENCE</scope>
    <source>
        <strain evidence="2">L137</strain>
        <plasmid evidence="2">pLTK13</plasmid>
    </source>
</reference>
<proteinExistence type="predicted"/>
<keyword evidence="2" id="KW-0614">Plasmid</keyword>
<dbReference type="PATRIC" id="fig|1590.218.peg.1176"/>
<protein>
    <submittedName>
        <fullName evidence="2">Uncharacterized protein</fullName>
    </submittedName>
</protein>